<name>A0A0B1S6D7_OESDE</name>
<keyword evidence="1" id="KW-0812">Transmembrane</keyword>
<keyword evidence="3" id="KW-1185">Reference proteome</keyword>
<keyword evidence="1" id="KW-1133">Transmembrane helix</keyword>
<feature type="non-terminal residue" evidence="2">
    <location>
        <position position="1"/>
    </location>
</feature>
<reference evidence="2 3" key="1">
    <citation type="submission" date="2014-03" db="EMBL/GenBank/DDBJ databases">
        <title>Draft genome of the hookworm Oesophagostomum dentatum.</title>
        <authorList>
            <person name="Mitreva M."/>
        </authorList>
    </citation>
    <scope>NUCLEOTIDE SEQUENCE [LARGE SCALE GENOMIC DNA]</scope>
    <source>
        <strain evidence="2 3">OD-Hann</strain>
    </source>
</reference>
<dbReference type="OrthoDB" id="5849190at2759"/>
<organism evidence="2 3">
    <name type="scientific">Oesophagostomum dentatum</name>
    <name type="common">Nodular worm</name>
    <dbReference type="NCBI Taxonomy" id="61180"/>
    <lineage>
        <taxon>Eukaryota</taxon>
        <taxon>Metazoa</taxon>
        <taxon>Ecdysozoa</taxon>
        <taxon>Nematoda</taxon>
        <taxon>Chromadorea</taxon>
        <taxon>Rhabditida</taxon>
        <taxon>Rhabditina</taxon>
        <taxon>Rhabditomorpha</taxon>
        <taxon>Strongyloidea</taxon>
        <taxon>Strongylidae</taxon>
        <taxon>Oesophagostomum</taxon>
    </lineage>
</organism>
<feature type="transmembrane region" description="Helical" evidence="1">
    <location>
        <begin position="21"/>
        <end position="40"/>
    </location>
</feature>
<evidence type="ECO:0000313" key="3">
    <source>
        <dbReference type="Proteomes" id="UP000053660"/>
    </source>
</evidence>
<keyword evidence="1" id="KW-0472">Membrane</keyword>
<evidence type="ECO:0000313" key="2">
    <source>
        <dbReference type="EMBL" id="KHJ79047.1"/>
    </source>
</evidence>
<gene>
    <name evidence="2" type="ORF">OESDEN_21316</name>
</gene>
<dbReference type="EMBL" id="KN607292">
    <property type="protein sequence ID" value="KHJ79047.1"/>
    <property type="molecule type" value="Genomic_DNA"/>
</dbReference>
<sequence length="131" mass="15196">LYRVAYFRSERGSRRFLGDAGVCHCLLLCVLSFSLVFIAANTYSLTSRYAELQEITSALNALPSRMQAFETHMHRLRMEFDLWRESSPHHLNQTKDTTDYVYDALEKMSTEVREMKKKVTMVSVLPVVPKN</sequence>
<proteinExistence type="predicted"/>
<evidence type="ECO:0000256" key="1">
    <source>
        <dbReference type="SAM" id="Phobius"/>
    </source>
</evidence>
<dbReference type="Proteomes" id="UP000053660">
    <property type="component" value="Unassembled WGS sequence"/>
</dbReference>
<accession>A0A0B1S6D7</accession>
<dbReference type="AlphaFoldDB" id="A0A0B1S6D7"/>
<protein>
    <submittedName>
        <fullName evidence="2">Uncharacterized protein</fullName>
    </submittedName>
</protein>